<dbReference type="Proteomes" id="UP000265080">
    <property type="component" value="Chromosome 21"/>
</dbReference>
<name>A0A3P8UBY2_AMPPE</name>
<dbReference type="GO" id="GO:0005829">
    <property type="term" value="C:cytosol"/>
    <property type="evidence" value="ECO:0007669"/>
    <property type="project" value="TreeGrafter"/>
</dbReference>
<dbReference type="InterPro" id="IPR036188">
    <property type="entry name" value="FAD/NAD-bd_sf"/>
</dbReference>
<evidence type="ECO:0000256" key="6">
    <source>
        <dbReference type="ARBA" id="ARBA00044049"/>
    </source>
</evidence>
<dbReference type="Pfam" id="PF02852">
    <property type="entry name" value="Pyr_redox_dim"/>
    <property type="match status" value="1"/>
</dbReference>
<evidence type="ECO:0000256" key="4">
    <source>
        <dbReference type="ARBA" id="ARBA00023157"/>
    </source>
</evidence>
<comment type="catalytic activity">
    <reaction evidence="11">
        <text>[thioredoxin]-dithiol + NADP(+) = [thioredoxin]-disulfide + NADPH + H(+)</text>
        <dbReference type="Rhea" id="RHEA:20345"/>
        <dbReference type="Rhea" id="RHEA-COMP:10698"/>
        <dbReference type="Rhea" id="RHEA-COMP:10700"/>
        <dbReference type="ChEBI" id="CHEBI:15378"/>
        <dbReference type="ChEBI" id="CHEBI:29950"/>
        <dbReference type="ChEBI" id="CHEBI:50058"/>
        <dbReference type="ChEBI" id="CHEBI:57783"/>
        <dbReference type="ChEBI" id="CHEBI:58349"/>
        <dbReference type="EC" id="1.8.1.9"/>
    </reaction>
    <physiologicalReaction direction="right-to-left" evidence="11">
        <dbReference type="Rhea" id="RHEA:20347"/>
    </physiologicalReaction>
</comment>
<dbReference type="InterPro" id="IPR046952">
    <property type="entry name" value="GSHR/TRXR-like"/>
</dbReference>
<dbReference type="GO" id="GO:0004791">
    <property type="term" value="F:thioredoxin-disulfide reductase (NADPH) activity"/>
    <property type="evidence" value="ECO:0007669"/>
    <property type="project" value="UniProtKB-EC"/>
</dbReference>
<evidence type="ECO:0000256" key="9">
    <source>
        <dbReference type="ARBA" id="ARBA00044275"/>
    </source>
</evidence>
<accession>A0A3P8UBY2</accession>
<dbReference type="SUPFAM" id="SSF51905">
    <property type="entry name" value="FAD/NAD(P)-binding domain"/>
    <property type="match status" value="1"/>
</dbReference>
<dbReference type="GO" id="GO:0006749">
    <property type="term" value="P:glutathione metabolic process"/>
    <property type="evidence" value="ECO:0007669"/>
    <property type="project" value="TreeGrafter"/>
</dbReference>
<evidence type="ECO:0000256" key="1">
    <source>
        <dbReference type="ARBA" id="ARBA00001974"/>
    </source>
</evidence>
<comment type="catalytic activity">
    <reaction evidence="12">
        <text>H2O2 + NADPH + H(+) = NADP(+) + 2 H2O</text>
        <dbReference type="Rhea" id="RHEA:15173"/>
        <dbReference type="ChEBI" id="CHEBI:15377"/>
        <dbReference type="ChEBI" id="CHEBI:15378"/>
        <dbReference type="ChEBI" id="CHEBI:16240"/>
        <dbReference type="ChEBI" id="CHEBI:57783"/>
        <dbReference type="ChEBI" id="CHEBI:58349"/>
        <dbReference type="EC" id="1.11.1.2"/>
    </reaction>
    <physiologicalReaction direction="left-to-right" evidence="12">
        <dbReference type="Rhea" id="RHEA:15174"/>
    </physiologicalReaction>
</comment>
<comment type="similarity">
    <text evidence="2">Belongs to the class-I pyridine nucleotide-disulfide oxidoreductase family.</text>
</comment>
<evidence type="ECO:0000256" key="12">
    <source>
        <dbReference type="ARBA" id="ARBA00048992"/>
    </source>
</evidence>
<dbReference type="Ensembl" id="ENSAPET00000033672.1">
    <property type="protein sequence ID" value="ENSAPEP00000032807.1"/>
    <property type="gene ID" value="ENSAPEG00000023214.1"/>
</dbReference>
<evidence type="ECO:0000256" key="2">
    <source>
        <dbReference type="ARBA" id="ARBA00007532"/>
    </source>
</evidence>
<dbReference type="PRINTS" id="PR00411">
    <property type="entry name" value="PNDRDTASEI"/>
</dbReference>
<keyword evidence="15" id="KW-1185">Reference proteome</keyword>
<evidence type="ECO:0000256" key="8">
    <source>
        <dbReference type="ARBA" id="ARBA00044212"/>
    </source>
</evidence>
<comment type="cofactor">
    <cofactor evidence="1">
        <name>FAD</name>
        <dbReference type="ChEBI" id="CHEBI:57692"/>
    </cofactor>
</comment>
<keyword evidence="4" id="KW-1015">Disulfide bond</keyword>
<reference evidence="14 15" key="1">
    <citation type="submission" date="2018-03" db="EMBL/GenBank/DDBJ databases">
        <title>Finding Nemo's genes: A chromosome-scale reference assembly of the genome of the orange clownfish Amphiprion percula.</title>
        <authorList>
            <person name="Lehmann R."/>
        </authorList>
    </citation>
    <scope>NUCLEOTIDE SEQUENCE</scope>
</reference>
<dbReference type="GO" id="GO:0004362">
    <property type="term" value="F:glutathione-disulfide reductase (NADPH) activity"/>
    <property type="evidence" value="ECO:0007669"/>
    <property type="project" value="TreeGrafter"/>
</dbReference>
<dbReference type="InterPro" id="IPR016156">
    <property type="entry name" value="FAD/NAD-linked_Rdtase_dimer_sf"/>
</dbReference>
<evidence type="ECO:0000313" key="15">
    <source>
        <dbReference type="Proteomes" id="UP000265080"/>
    </source>
</evidence>
<evidence type="ECO:0000256" key="11">
    <source>
        <dbReference type="ARBA" id="ARBA00047387"/>
    </source>
</evidence>
<dbReference type="GO" id="GO:0050137">
    <property type="term" value="F:NADPH peroxidase activity"/>
    <property type="evidence" value="ECO:0007669"/>
    <property type="project" value="UniProtKB-EC"/>
</dbReference>
<protein>
    <recommendedName>
        <fullName evidence="7">Thioredoxin reductase 1, cytoplasmic</fullName>
        <ecNumber evidence="6">1.11.1.2</ecNumber>
    </recommendedName>
    <alternativeName>
        <fullName evidence="9">Peroxidase TXNRD1</fullName>
    </alternativeName>
    <alternativeName>
        <fullName evidence="8">Thioredoxin reductase TR1</fullName>
    </alternativeName>
</protein>
<sequence>MFQLSVCAWQILFDCGVYIFVCVCSTGRIVVNERDQTSVDHIYAIGSVQHGRPSTTGLSVHAGKLLSFFSQCDYTIVPTVVLTPLEYAACGLSEERANLTFGEDSIEVYHSYYWPLEWTLPARNKNSCYVKTVVSLHCRDPEQRVVGLHVMGPNAGDILQGFVTAMKCGLTKHQLDATVGIHPGAAQVSILFFLLLRQKMTNCCFWHLLSFS</sequence>
<proteinExistence type="inferred from homology"/>
<dbReference type="PANTHER" id="PTHR42737:SF8">
    <property type="entry name" value="THIOREDOXIN-DISULFIDE REDUCTASE"/>
    <property type="match status" value="1"/>
</dbReference>
<evidence type="ECO:0000256" key="7">
    <source>
        <dbReference type="ARBA" id="ARBA00044068"/>
    </source>
</evidence>
<dbReference type="Gene3D" id="3.50.50.60">
    <property type="entry name" value="FAD/NAD(P)-binding domain"/>
    <property type="match status" value="1"/>
</dbReference>
<organism evidence="14 15">
    <name type="scientific">Amphiprion percula</name>
    <name type="common">Orange clownfish</name>
    <name type="synonym">Lutjanus percula</name>
    <dbReference type="NCBI Taxonomy" id="161767"/>
    <lineage>
        <taxon>Eukaryota</taxon>
        <taxon>Metazoa</taxon>
        <taxon>Chordata</taxon>
        <taxon>Craniata</taxon>
        <taxon>Vertebrata</taxon>
        <taxon>Euteleostomi</taxon>
        <taxon>Actinopterygii</taxon>
        <taxon>Neopterygii</taxon>
        <taxon>Teleostei</taxon>
        <taxon>Neoteleostei</taxon>
        <taxon>Acanthomorphata</taxon>
        <taxon>Ovalentaria</taxon>
        <taxon>Pomacentridae</taxon>
        <taxon>Amphiprion</taxon>
    </lineage>
</organism>
<keyword evidence="5" id="KW-0676">Redox-active center</keyword>
<comment type="function">
    <text evidence="10">Reduces disulfideprotein thioredoxin (Trx) to its dithiol-containing form. Homodimeric flavoprotein involved in the regulation of cellular redox reactions, growth and differentiation. Contains a selenocysteine residue at the C-terminal active site that is essential for catalysis. Also has reductase activity on hydrogen peroxide (H2O2).</text>
</comment>
<dbReference type="PANTHER" id="PTHR42737">
    <property type="entry name" value="GLUTATHIONE REDUCTASE"/>
    <property type="match status" value="1"/>
</dbReference>
<keyword evidence="3" id="KW-0560">Oxidoreductase</keyword>
<dbReference type="GO" id="GO:0050660">
    <property type="term" value="F:flavin adenine dinucleotide binding"/>
    <property type="evidence" value="ECO:0007669"/>
    <property type="project" value="InterPro"/>
</dbReference>
<dbReference type="AlphaFoldDB" id="A0A3P8UBY2"/>
<dbReference type="GeneTree" id="ENSGT00940000160180"/>
<evidence type="ECO:0000256" key="3">
    <source>
        <dbReference type="ARBA" id="ARBA00023002"/>
    </source>
</evidence>
<evidence type="ECO:0000256" key="5">
    <source>
        <dbReference type="ARBA" id="ARBA00023284"/>
    </source>
</evidence>
<reference evidence="14" key="3">
    <citation type="submission" date="2025-09" db="UniProtKB">
        <authorList>
            <consortium name="Ensembl"/>
        </authorList>
    </citation>
    <scope>IDENTIFICATION</scope>
</reference>
<dbReference type="GO" id="GO:0045454">
    <property type="term" value="P:cell redox homeostasis"/>
    <property type="evidence" value="ECO:0007669"/>
    <property type="project" value="InterPro"/>
</dbReference>
<dbReference type="Gene3D" id="3.30.390.30">
    <property type="match status" value="1"/>
</dbReference>
<dbReference type="SUPFAM" id="SSF55424">
    <property type="entry name" value="FAD/NAD-linked reductases, dimerisation (C-terminal) domain"/>
    <property type="match status" value="1"/>
</dbReference>
<evidence type="ECO:0000256" key="10">
    <source>
        <dbReference type="ARBA" id="ARBA00045717"/>
    </source>
</evidence>
<dbReference type="EC" id="1.11.1.2" evidence="6"/>
<reference evidence="14" key="2">
    <citation type="submission" date="2025-08" db="UniProtKB">
        <authorList>
            <consortium name="Ensembl"/>
        </authorList>
    </citation>
    <scope>IDENTIFICATION</scope>
</reference>
<evidence type="ECO:0000313" key="14">
    <source>
        <dbReference type="Ensembl" id="ENSAPEP00000032807.1"/>
    </source>
</evidence>
<evidence type="ECO:0000259" key="13">
    <source>
        <dbReference type="Pfam" id="PF02852"/>
    </source>
</evidence>
<dbReference type="GO" id="GO:0005739">
    <property type="term" value="C:mitochondrion"/>
    <property type="evidence" value="ECO:0007669"/>
    <property type="project" value="TreeGrafter"/>
</dbReference>
<dbReference type="InterPro" id="IPR004099">
    <property type="entry name" value="Pyr_nucl-diS_OxRdtase_dimer"/>
</dbReference>
<feature type="domain" description="Pyridine nucleotide-disulphide oxidoreductase dimerisation" evidence="13">
    <location>
        <begin position="77"/>
        <end position="186"/>
    </location>
</feature>
<dbReference type="GO" id="GO:0034599">
    <property type="term" value="P:cellular response to oxidative stress"/>
    <property type="evidence" value="ECO:0007669"/>
    <property type="project" value="TreeGrafter"/>
</dbReference>